<dbReference type="AlphaFoldDB" id="A0A2L0F5Q0"/>
<gene>
    <name evidence="1" type="ORF">SOCE26_084280</name>
</gene>
<sequence>MRRRRGGGAAGPARALSGAGWRARWLVVLALLVQLCGFSHALLVRHARCEHGELVHLAAAAALHEAERRPPGAEIAGRRLPGAEVAARAAEGHLDDDHCDVFTLRGQLGAPVHPVAEATLLEVLCPASLRSSSEVRPIPLLILAPKSSPPAA</sequence>
<dbReference type="OrthoDB" id="10007178at2"/>
<proteinExistence type="predicted"/>
<dbReference type="EMBL" id="CP012673">
    <property type="protein sequence ID" value="AUX46918.1"/>
    <property type="molecule type" value="Genomic_DNA"/>
</dbReference>
<name>A0A2L0F5Q0_SORCE</name>
<protein>
    <submittedName>
        <fullName evidence="1">Uncharacterized protein</fullName>
    </submittedName>
</protein>
<accession>A0A2L0F5Q0</accession>
<dbReference type="Proteomes" id="UP000238348">
    <property type="component" value="Chromosome"/>
</dbReference>
<dbReference type="RefSeq" id="WP_104985023.1">
    <property type="nucleotide sequence ID" value="NZ_CP012673.1"/>
</dbReference>
<organism evidence="1 2">
    <name type="scientific">Sorangium cellulosum</name>
    <name type="common">Polyangium cellulosum</name>
    <dbReference type="NCBI Taxonomy" id="56"/>
    <lineage>
        <taxon>Bacteria</taxon>
        <taxon>Pseudomonadati</taxon>
        <taxon>Myxococcota</taxon>
        <taxon>Polyangia</taxon>
        <taxon>Polyangiales</taxon>
        <taxon>Polyangiaceae</taxon>
        <taxon>Sorangium</taxon>
    </lineage>
</organism>
<reference evidence="1 2" key="1">
    <citation type="submission" date="2015-09" db="EMBL/GenBank/DDBJ databases">
        <title>Sorangium comparison.</title>
        <authorList>
            <person name="Zaburannyi N."/>
            <person name="Bunk B."/>
            <person name="Overmann J."/>
            <person name="Mueller R."/>
        </authorList>
    </citation>
    <scope>NUCLEOTIDE SEQUENCE [LARGE SCALE GENOMIC DNA]</scope>
    <source>
        <strain evidence="1 2">So ce26</strain>
    </source>
</reference>
<evidence type="ECO:0000313" key="1">
    <source>
        <dbReference type="EMBL" id="AUX46918.1"/>
    </source>
</evidence>
<evidence type="ECO:0000313" key="2">
    <source>
        <dbReference type="Proteomes" id="UP000238348"/>
    </source>
</evidence>